<dbReference type="Proteomes" id="UP000824205">
    <property type="component" value="Unassembled WGS sequence"/>
</dbReference>
<evidence type="ECO:0000256" key="1">
    <source>
        <dbReference type="ARBA" id="ARBA00000822"/>
    </source>
</evidence>
<dbReference type="PANTHER" id="PTHR11177:SF317">
    <property type="entry name" value="CHITINASE 12-RELATED"/>
    <property type="match status" value="1"/>
</dbReference>
<keyword evidence="3 5" id="KW-0378">Hydrolase</keyword>
<dbReference type="Gene3D" id="2.60.120.260">
    <property type="entry name" value="Galactose-binding domain-like"/>
    <property type="match status" value="1"/>
</dbReference>
<dbReference type="PANTHER" id="PTHR11177">
    <property type="entry name" value="CHITINASE"/>
    <property type="match status" value="1"/>
</dbReference>
<comment type="caution">
    <text evidence="8">The sequence shown here is derived from an EMBL/GenBank/DDBJ whole genome shotgun (WGS) entry which is preliminary data.</text>
</comment>
<feature type="domain" description="GH18" evidence="7">
    <location>
        <begin position="336"/>
        <end position="655"/>
    </location>
</feature>
<evidence type="ECO:0000313" key="8">
    <source>
        <dbReference type="EMBL" id="HIW84888.1"/>
    </source>
</evidence>
<dbReference type="InterPro" id="IPR001579">
    <property type="entry name" value="Glyco_hydro_18_chit_AS"/>
</dbReference>
<dbReference type="SUPFAM" id="SSF51445">
    <property type="entry name" value="(Trans)glycosidases"/>
    <property type="match status" value="1"/>
</dbReference>
<dbReference type="EC" id="3.2.1.14" evidence="2"/>
<dbReference type="InterPro" id="IPR017853">
    <property type="entry name" value="GH"/>
</dbReference>
<sequence length="659" mass="72615">MKAIKKIAGAINSRTGSFMFFALAAAAFTFFYSSDWAYGWIAELYPLGEGFITLMLCLTGICAGVSLISLLINAFNMKGKAAKAFGVIHILFAVISVIAFIYTFVLLFGIDQGFSAAGFSRGFSSLMPNIGYLGAALAIALVIAVAQTSKRAVKAVIACVIIAALVISPTAFSGISGANAGTLPQITLESEELMDGAKIIYESLKKGEKADAANLLTDGEECWTAQDPDGMPEEGFPDITGSYVEIQLNGEKTFNTAIIEEIGNEAQYFRLMALIDGEWTLLYQSEKIQQQRLCSFDAVTTDRIRLCIDKFRSTETPVKIRSIKLYNEPKRDAGDFEVTAYQRLDGDVPTEILARGDEYVANYARFYDVYSTIIVFGAVHWDENGNMGFGDGGEEQFAREIEALKEIISRRSNPEHEVKLVITALADGTWGDEHNGVNTYMSAYWESIADKIADFTAKYGFDGVDIDWEYPQSAADWECYDNFIARLDDRLHQTDPNAILTAALSSSALGMSRETLERLDQIQFMAYDGNDEDGYQSSLQQAQEGIQAFIDNGADISKINIGIAAYGRPVDLAPYWATWRDLDEANYWDNKYYNVHDLDQVYEGTFCSPALAGDKTAYALFAGCGGVMVFRVGCDKTMDDPNSVACGIENALNRYFTEW</sequence>
<evidence type="ECO:0000256" key="6">
    <source>
        <dbReference type="SAM" id="Phobius"/>
    </source>
</evidence>
<reference evidence="8" key="2">
    <citation type="submission" date="2021-04" db="EMBL/GenBank/DDBJ databases">
        <authorList>
            <person name="Gilroy R."/>
        </authorList>
    </citation>
    <scope>NUCLEOTIDE SEQUENCE</scope>
    <source>
        <strain evidence="8">421</strain>
    </source>
</reference>
<dbReference type="GO" id="GO:0008061">
    <property type="term" value="F:chitin binding"/>
    <property type="evidence" value="ECO:0007669"/>
    <property type="project" value="InterPro"/>
</dbReference>
<dbReference type="Gene3D" id="3.20.20.80">
    <property type="entry name" value="Glycosidases"/>
    <property type="match status" value="1"/>
</dbReference>
<keyword evidence="6" id="KW-1133">Transmembrane helix</keyword>
<evidence type="ECO:0000256" key="3">
    <source>
        <dbReference type="ARBA" id="ARBA00022801"/>
    </source>
</evidence>
<name>A0A9D1RB57_9FIRM</name>
<keyword evidence="4 5" id="KW-0326">Glycosidase</keyword>
<dbReference type="InterPro" id="IPR011583">
    <property type="entry name" value="Chitinase_II/V-like_cat"/>
</dbReference>
<evidence type="ECO:0000259" key="7">
    <source>
        <dbReference type="PROSITE" id="PS51910"/>
    </source>
</evidence>
<gene>
    <name evidence="8" type="ORF">IAA48_00165</name>
</gene>
<dbReference type="SMART" id="SM00636">
    <property type="entry name" value="Glyco_18"/>
    <property type="match status" value="1"/>
</dbReference>
<dbReference type="AlphaFoldDB" id="A0A9D1RB57"/>
<evidence type="ECO:0000313" key="9">
    <source>
        <dbReference type="Proteomes" id="UP000824205"/>
    </source>
</evidence>
<feature type="transmembrane region" description="Helical" evidence="6">
    <location>
        <begin position="130"/>
        <end position="148"/>
    </location>
</feature>
<dbReference type="Pfam" id="PF00704">
    <property type="entry name" value="Glyco_hydro_18"/>
    <property type="match status" value="1"/>
</dbReference>
<reference evidence="8" key="1">
    <citation type="journal article" date="2021" name="PeerJ">
        <title>Extensive microbial diversity within the chicken gut microbiome revealed by metagenomics and culture.</title>
        <authorList>
            <person name="Gilroy R."/>
            <person name="Ravi A."/>
            <person name="Getino M."/>
            <person name="Pursley I."/>
            <person name="Horton D.L."/>
            <person name="Alikhan N.F."/>
            <person name="Baker D."/>
            <person name="Gharbi K."/>
            <person name="Hall N."/>
            <person name="Watson M."/>
            <person name="Adriaenssens E.M."/>
            <person name="Foster-Nyarko E."/>
            <person name="Jarju S."/>
            <person name="Secka A."/>
            <person name="Antonio M."/>
            <person name="Oren A."/>
            <person name="Chaudhuri R.R."/>
            <person name="La Ragione R."/>
            <person name="Hildebrand F."/>
            <person name="Pallen M.J."/>
        </authorList>
    </citation>
    <scope>NUCLEOTIDE SEQUENCE</scope>
    <source>
        <strain evidence="8">421</strain>
    </source>
</reference>
<protein>
    <recommendedName>
        <fullName evidence="2">chitinase</fullName>
        <ecNumber evidence="2">3.2.1.14</ecNumber>
    </recommendedName>
</protein>
<feature type="transmembrane region" description="Helical" evidence="6">
    <location>
        <begin position="12"/>
        <end position="31"/>
    </location>
</feature>
<comment type="catalytic activity">
    <reaction evidence="1">
        <text>Random endo-hydrolysis of N-acetyl-beta-D-glucosaminide (1-&gt;4)-beta-linkages in chitin and chitodextrins.</text>
        <dbReference type="EC" id="3.2.1.14"/>
    </reaction>
</comment>
<dbReference type="InterPro" id="IPR050314">
    <property type="entry name" value="Glycosyl_Hydrlase_18"/>
</dbReference>
<feature type="transmembrane region" description="Helical" evidence="6">
    <location>
        <begin position="84"/>
        <end position="110"/>
    </location>
</feature>
<organism evidence="8 9">
    <name type="scientific">Candidatus Eubacterium faecipullorum</name>
    <dbReference type="NCBI Taxonomy" id="2838571"/>
    <lineage>
        <taxon>Bacteria</taxon>
        <taxon>Bacillati</taxon>
        <taxon>Bacillota</taxon>
        <taxon>Clostridia</taxon>
        <taxon>Eubacteriales</taxon>
        <taxon>Eubacteriaceae</taxon>
        <taxon>Eubacterium</taxon>
    </lineage>
</organism>
<dbReference type="EMBL" id="DXGE01000001">
    <property type="protein sequence ID" value="HIW84888.1"/>
    <property type="molecule type" value="Genomic_DNA"/>
</dbReference>
<evidence type="ECO:0000256" key="2">
    <source>
        <dbReference type="ARBA" id="ARBA00012729"/>
    </source>
</evidence>
<dbReference type="PROSITE" id="PS01095">
    <property type="entry name" value="GH18_1"/>
    <property type="match status" value="1"/>
</dbReference>
<proteinExistence type="predicted"/>
<dbReference type="InterPro" id="IPR001223">
    <property type="entry name" value="Glyco_hydro18_cat"/>
</dbReference>
<evidence type="ECO:0000256" key="4">
    <source>
        <dbReference type="ARBA" id="ARBA00023295"/>
    </source>
</evidence>
<keyword evidence="6" id="KW-0812">Transmembrane</keyword>
<evidence type="ECO:0000256" key="5">
    <source>
        <dbReference type="RuleBase" id="RU000489"/>
    </source>
</evidence>
<dbReference type="PROSITE" id="PS51910">
    <property type="entry name" value="GH18_2"/>
    <property type="match status" value="1"/>
</dbReference>
<dbReference type="GO" id="GO:0005975">
    <property type="term" value="P:carbohydrate metabolic process"/>
    <property type="evidence" value="ECO:0007669"/>
    <property type="project" value="InterPro"/>
</dbReference>
<dbReference type="GO" id="GO:0008843">
    <property type="term" value="F:endochitinase activity"/>
    <property type="evidence" value="ECO:0007669"/>
    <property type="project" value="UniProtKB-EC"/>
</dbReference>
<keyword evidence="6" id="KW-0472">Membrane</keyword>
<feature type="transmembrane region" description="Helical" evidence="6">
    <location>
        <begin position="51"/>
        <end position="72"/>
    </location>
</feature>
<accession>A0A9D1RB57</accession>
<feature type="transmembrane region" description="Helical" evidence="6">
    <location>
        <begin position="155"/>
        <end position="175"/>
    </location>
</feature>